<reference evidence="11 12" key="1">
    <citation type="journal article" date="2014" name="Antonie Van Leeuwenhoek">
        <title>Hyphomonas beringensis sp. nov. and Hyphomonas chukchiensis sp. nov., isolated from surface seawater of the Bering Sea and Chukchi Sea.</title>
        <authorList>
            <person name="Li C."/>
            <person name="Lai Q."/>
            <person name="Li G."/>
            <person name="Dong C."/>
            <person name="Wang J."/>
            <person name="Liao Y."/>
            <person name="Shao Z."/>
        </authorList>
    </citation>
    <scope>NUCLEOTIDE SEQUENCE [LARGE SCALE GENOMIC DNA]</scope>
    <source>
        <strain evidence="11 12">MHS-2</strain>
    </source>
</reference>
<evidence type="ECO:0000256" key="5">
    <source>
        <dbReference type="ARBA" id="ARBA00022692"/>
    </source>
</evidence>
<keyword evidence="3" id="KW-1003">Cell membrane</keyword>
<feature type="transmembrane region" description="Helical" evidence="9">
    <location>
        <begin position="58"/>
        <end position="80"/>
    </location>
</feature>
<dbReference type="Proteomes" id="UP000025171">
    <property type="component" value="Unassembled WGS sequence"/>
</dbReference>
<comment type="function">
    <text evidence="9">Part of the tripartite ATP-independent periplasmic (TRAP) transport system.</text>
</comment>
<feature type="transmembrane region" description="Helical" evidence="9">
    <location>
        <begin position="86"/>
        <end position="107"/>
    </location>
</feature>
<keyword evidence="5 9" id="KW-0812">Transmembrane</keyword>
<evidence type="ECO:0000256" key="3">
    <source>
        <dbReference type="ARBA" id="ARBA00022475"/>
    </source>
</evidence>
<evidence type="ECO:0000256" key="1">
    <source>
        <dbReference type="ARBA" id="ARBA00004429"/>
    </source>
</evidence>
<dbReference type="InterPro" id="IPR055348">
    <property type="entry name" value="DctQ"/>
</dbReference>
<comment type="similarity">
    <text evidence="8 9">Belongs to the TRAP transporter small permease family.</text>
</comment>
<dbReference type="OrthoDB" id="9794346at2"/>
<dbReference type="STRING" id="1280950.HJO_14602"/>
<dbReference type="RefSeq" id="WP_035618269.1">
    <property type="nucleotide sequence ID" value="NZ_ARYK01000008.1"/>
</dbReference>
<evidence type="ECO:0000256" key="2">
    <source>
        <dbReference type="ARBA" id="ARBA00022448"/>
    </source>
</evidence>
<evidence type="ECO:0000259" key="10">
    <source>
        <dbReference type="Pfam" id="PF04290"/>
    </source>
</evidence>
<evidence type="ECO:0000313" key="12">
    <source>
        <dbReference type="Proteomes" id="UP000025171"/>
    </source>
</evidence>
<organism evidence="11 12">
    <name type="scientific">Hyphomonas johnsonii MHS-2</name>
    <dbReference type="NCBI Taxonomy" id="1280950"/>
    <lineage>
        <taxon>Bacteria</taxon>
        <taxon>Pseudomonadati</taxon>
        <taxon>Pseudomonadota</taxon>
        <taxon>Alphaproteobacteria</taxon>
        <taxon>Hyphomonadales</taxon>
        <taxon>Hyphomonadaceae</taxon>
        <taxon>Hyphomonas</taxon>
    </lineage>
</organism>
<feature type="transmembrane region" description="Helical" evidence="9">
    <location>
        <begin position="12"/>
        <end position="37"/>
    </location>
</feature>
<keyword evidence="6 9" id="KW-1133">Transmembrane helix</keyword>
<name>A0A059FFT1_9PROT</name>
<dbReference type="Pfam" id="PF04290">
    <property type="entry name" value="DctQ"/>
    <property type="match status" value="1"/>
</dbReference>
<dbReference type="InterPro" id="IPR007387">
    <property type="entry name" value="TRAP_DctQ"/>
</dbReference>
<keyword evidence="4 9" id="KW-0997">Cell inner membrane</keyword>
<dbReference type="EMBL" id="ARYK01000008">
    <property type="protein sequence ID" value="KCZ89457.1"/>
    <property type="molecule type" value="Genomic_DNA"/>
</dbReference>
<evidence type="ECO:0000256" key="7">
    <source>
        <dbReference type="ARBA" id="ARBA00023136"/>
    </source>
</evidence>
<dbReference type="eggNOG" id="COG4665">
    <property type="taxonomic scope" value="Bacteria"/>
</dbReference>
<gene>
    <name evidence="11" type="ORF">HJO_14602</name>
</gene>
<feature type="transmembrane region" description="Helical" evidence="9">
    <location>
        <begin position="128"/>
        <end position="150"/>
    </location>
</feature>
<evidence type="ECO:0000256" key="8">
    <source>
        <dbReference type="ARBA" id="ARBA00038436"/>
    </source>
</evidence>
<feature type="transmembrane region" description="Helical" evidence="9">
    <location>
        <begin position="170"/>
        <end position="196"/>
    </location>
</feature>
<evidence type="ECO:0000313" key="11">
    <source>
        <dbReference type="EMBL" id="KCZ89457.1"/>
    </source>
</evidence>
<dbReference type="AlphaFoldDB" id="A0A059FFT1"/>
<dbReference type="PATRIC" id="fig|1280950.3.peg.2932"/>
<comment type="caution">
    <text evidence="9">Lacks conserved residue(s) required for the propagation of feature annotation.</text>
</comment>
<dbReference type="GO" id="GO:0005886">
    <property type="term" value="C:plasma membrane"/>
    <property type="evidence" value="ECO:0007669"/>
    <property type="project" value="UniProtKB-SubCell"/>
</dbReference>
<proteinExistence type="inferred from homology"/>
<keyword evidence="12" id="KW-1185">Reference proteome</keyword>
<evidence type="ECO:0000256" key="4">
    <source>
        <dbReference type="ARBA" id="ARBA00022519"/>
    </source>
</evidence>
<comment type="subunit">
    <text evidence="9">The complex comprises the extracytoplasmic solute receptor protein and the two transmembrane proteins.</text>
</comment>
<dbReference type="PANTHER" id="PTHR35011">
    <property type="entry name" value="2,3-DIKETO-L-GULONATE TRAP TRANSPORTER SMALL PERMEASE PROTEIN YIAM"/>
    <property type="match status" value="1"/>
</dbReference>
<dbReference type="GO" id="GO:0022857">
    <property type="term" value="F:transmembrane transporter activity"/>
    <property type="evidence" value="ECO:0007669"/>
    <property type="project" value="UniProtKB-UniRule"/>
</dbReference>
<dbReference type="PANTHER" id="PTHR35011:SF4">
    <property type="entry name" value="SLL1102 PROTEIN"/>
    <property type="match status" value="1"/>
</dbReference>
<evidence type="ECO:0000256" key="6">
    <source>
        <dbReference type="ARBA" id="ARBA00022989"/>
    </source>
</evidence>
<protein>
    <recommendedName>
        <fullName evidence="9">TRAP transporter small permease protein</fullName>
    </recommendedName>
</protein>
<sequence>MDPAIFLMIGAWLKILGLLCLPFFLVPLIALTIPGLVDGFAKRMIRALDAFTGGALNAAMASALILVVSQLVVVILRYAFGLSFTWLNEIVMYAFAGMFMLGSAAALRDDAHVRVDILRPRFGETGRNWIELVGTYLFLFPICLRLITTGEQGLTRSWGLLEGSRESDGLPILFLFKTLVPVFAVLMLGAGLSVALKAALRLTGALPPGETPIEGEAGDEDGI</sequence>
<accession>A0A059FFT1</accession>
<feature type="domain" description="Tripartite ATP-independent periplasmic transporters DctQ component" evidence="10">
    <location>
        <begin position="68"/>
        <end position="193"/>
    </location>
</feature>
<comment type="subcellular location">
    <subcellularLocation>
        <location evidence="1 9">Cell inner membrane</location>
        <topology evidence="1 9">Multi-pass membrane protein</topology>
    </subcellularLocation>
</comment>
<evidence type="ECO:0000256" key="9">
    <source>
        <dbReference type="RuleBase" id="RU369079"/>
    </source>
</evidence>
<comment type="caution">
    <text evidence="11">The sequence shown here is derived from an EMBL/GenBank/DDBJ whole genome shotgun (WGS) entry which is preliminary data.</text>
</comment>
<keyword evidence="7 9" id="KW-0472">Membrane</keyword>
<keyword evidence="2 9" id="KW-0813">Transport</keyword>